<dbReference type="Proteomes" id="UP000267606">
    <property type="component" value="Unassembled WGS sequence"/>
</dbReference>
<dbReference type="EMBL" id="UZAJ01016535">
    <property type="protein sequence ID" value="VDO76543.1"/>
    <property type="molecule type" value="Genomic_DNA"/>
</dbReference>
<accession>A0A183HVD4</accession>
<name>A0A183HVD4_9BILA</name>
<sequence length="141" mass="15592">LEESAERYKVAQAKLNEAESKIRELKTESDTKEELRFRLNSITSMLTKKEQEVTRMRELAKQSDEAYQGKIKILEAALDTCRKEISSRSSFPSTAFVKPASSSTSVISQSQSSAVAAPIATNISGVDFPPLSKEGKLLFSE</sequence>
<keyword evidence="3" id="KW-1185">Reference proteome</keyword>
<evidence type="ECO:0000313" key="3">
    <source>
        <dbReference type="Proteomes" id="UP000267606"/>
    </source>
</evidence>
<dbReference type="AlphaFoldDB" id="A0A183HVD4"/>
<feature type="coiled-coil region" evidence="1">
    <location>
        <begin position="1"/>
        <end position="35"/>
    </location>
</feature>
<gene>
    <name evidence="2" type="ORF">OFLC_LOCUS11449</name>
</gene>
<reference evidence="4" key="1">
    <citation type="submission" date="2016-06" db="UniProtKB">
        <authorList>
            <consortium name="WormBaseParasite"/>
        </authorList>
    </citation>
    <scope>IDENTIFICATION</scope>
</reference>
<evidence type="ECO:0000256" key="1">
    <source>
        <dbReference type="SAM" id="Coils"/>
    </source>
</evidence>
<evidence type="ECO:0000313" key="4">
    <source>
        <dbReference type="WBParaSite" id="OFLC_0001144601-mRNA-1"/>
    </source>
</evidence>
<organism evidence="4">
    <name type="scientific">Onchocerca flexuosa</name>
    <dbReference type="NCBI Taxonomy" id="387005"/>
    <lineage>
        <taxon>Eukaryota</taxon>
        <taxon>Metazoa</taxon>
        <taxon>Ecdysozoa</taxon>
        <taxon>Nematoda</taxon>
        <taxon>Chromadorea</taxon>
        <taxon>Rhabditida</taxon>
        <taxon>Spirurina</taxon>
        <taxon>Spiruromorpha</taxon>
        <taxon>Filarioidea</taxon>
        <taxon>Onchocercidae</taxon>
        <taxon>Onchocerca</taxon>
    </lineage>
</organism>
<evidence type="ECO:0000313" key="2">
    <source>
        <dbReference type="EMBL" id="VDO76543.1"/>
    </source>
</evidence>
<dbReference type="STRING" id="387005.A0A183HVD4"/>
<dbReference type="WBParaSite" id="OFLC_0001144601-mRNA-1">
    <property type="protein sequence ID" value="OFLC_0001144601-mRNA-1"/>
    <property type="gene ID" value="OFLC_0001144601"/>
</dbReference>
<reference evidence="2 3" key="2">
    <citation type="submission" date="2018-11" db="EMBL/GenBank/DDBJ databases">
        <authorList>
            <consortium name="Pathogen Informatics"/>
        </authorList>
    </citation>
    <scope>NUCLEOTIDE SEQUENCE [LARGE SCALE GENOMIC DNA]</scope>
</reference>
<keyword evidence="1" id="KW-0175">Coiled coil</keyword>
<proteinExistence type="predicted"/>
<protein>
    <submittedName>
        <fullName evidence="4">Sec2p domain-containing protein</fullName>
    </submittedName>
</protein>